<reference evidence="2 3" key="1">
    <citation type="submission" date="2024-10" db="EMBL/GenBank/DDBJ databases">
        <title>The Natural Products Discovery Center: Release of the First 8490 Sequenced Strains for Exploring Actinobacteria Biosynthetic Diversity.</title>
        <authorList>
            <person name="Kalkreuter E."/>
            <person name="Kautsar S.A."/>
            <person name="Yang D."/>
            <person name="Bader C.D."/>
            <person name="Teijaro C.N."/>
            <person name="Fluegel L."/>
            <person name="Davis C.M."/>
            <person name="Simpson J.R."/>
            <person name="Lauterbach L."/>
            <person name="Steele A.D."/>
            <person name="Gui C."/>
            <person name="Meng S."/>
            <person name="Li G."/>
            <person name="Viehrig K."/>
            <person name="Ye F."/>
            <person name="Su P."/>
            <person name="Kiefer A.F."/>
            <person name="Nichols A."/>
            <person name="Cepeda A.J."/>
            <person name="Yan W."/>
            <person name="Fan B."/>
            <person name="Jiang Y."/>
            <person name="Adhikari A."/>
            <person name="Zheng C.-J."/>
            <person name="Schuster L."/>
            <person name="Cowan T.M."/>
            <person name="Smanski M.J."/>
            <person name="Chevrette M.G."/>
            <person name="De Carvalho L.P.S."/>
            <person name="Shen B."/>
        </authorList>
    </citation>
    <scope>NUCLEOTIDE SEQUENCE [LARGE SCALE GENOMIC DNA]</scope>
    <source>
        <strain evidence="2 3">NPDC049639</strain>
    </source>
</reference>
<evidence type="ECO:0000259" key="1">
    <source>
        <dbReference type="Pfam" id="PF04168"/>
    </source>
</evidence>
<organism evidence="2 3">
    <name type="scientific">Spongisporangium articulatum</name>
    <dbReference type="NCBI Taxonomy" id="3362603"/>
    <lineage>
        <taxon>Bacteria</taxon>
        <taxon>Bacillati</taxon>
        <taxon>Actinomycetota</taxon>
        <taxon>Actinomycetes</taxon>
        <taxon>Kineosporiales</taxon>
        <taxon>Kineosporiaceae</taxon>
        <taxon>Spongisporangium</taxon>
    </lineage>
</organism>
<protein>
    <submittedName>
        <fullName evidence="2">Alpha-E domain-containing protein</fullName>
    </submittedName>
</protein>
<dbReference type="InterPro" id="IPR051680">
    <property type="entry name" value="ATP-dep_Glu-Cys_Ligase-2"/>
</dbReference>
<sequence>MLSRIAESLFWIGRYLERADDTARILDVHLQLLLEDPGIDEEEACRALLSVMGLIDASGDPEGTVPLPDTVDRTTVLERLAFDRNNPSSIIGSLAACRENARRAREVVSLQMWESINMSWIGINPARRRATSPHSFFNWVIERATLVGGIADATMSRDDAWRFMVLGRSIERADMTARLVATSSISGTAPAWVTLLRSCGAYESYVRTYRGLASDEHAAEFLLLDRLFPRSVRHALQQAEDRLEELLPGADRGGVSDRARRNLGRARTGLEYRSVEDILRDLPEEMERVQQACSVASDAIANRFFPRTAAMAWHESAWSEELV</sequence>
<feature type="domain" description="DUF403" evidence="1">
    <location>
        <begin position="1"/>
        <end position="305"/>
    </location>
</feature>
<gene>
    <name evidence="2" type="ORF">ACIB24_08535</name>
</gene>
<dbReference type="PANTHER" id="PTHR34595">
    <property type="entry name" value="BLR5612 PROTEIN"/>
    <property type="match status" value="1"/>
</dbReference>
<keyword evidence="3" id="KW-1185">Reference proteome</keyword>
<proteinExistence type="predicted"/>
<dbReference type="Proteomes" id="UP001612915">
    <property type="component" value="Unassembled WGS sequence"/>
</dbReference>
<dbReference type="RefSeq" id="WP_398278091.1">
    <property type="nucleotide sequence ID" value="NZ_JBITLV010000002.1"/>
</dbReference>
<accession>A0ABW8AL63</accession>
<evidence type="ECO:0000313" key="2">
    <source>
        <dbReference type="EMBL" id="MFI7587105.1"/>
    </source>
</evidence>
<dbReference type="EMBL" id="JBITLV010000002">
    <property type="protein sequence ID" value="MFI7587105.1"/>
    <property type="molecule type" value="Genomic_DNA"/>
</dbReference>
<dbReference type="PANTHER" id="PTHR34595:SF7">
    <property type="entry name" value="SLL1039 PROTEIN"/>
    <property type="match status" value="1"/>
</dbReference>
<evidence type="ECO:0000313" key="3">
    <source>
        <dbReference type="Proteomes" id="UP001612915"/>
    </source>
</evidence>
<name>A0ABW8AL63_9ACTN</name>
<dbReference type="InterPro" id="IPR007296">
    <property type="entry name" value="DUF403"/>
</dbReference>
<comment type="caution">
    <text evidence="2">The sequence shown here is derived from an EMBL/GenBank/DDBJ whole genome shotgun (WGS) entry which is preliminary data.</text>
</comment>
<dbReference type="Pfam" id="PF04168">
    <property type="entry name" value="Alpha-E"/>
    <property type="match status" value="1"/>
</dbReference>